<feature type="compositionally biased region" description="Basic and acidic residues" evidence="1">
    <location>
        <begin position="255"/>
        <end position="266"/>
    </location>
</feature>
<dbReference type="VEuPathDB" id="GiardiaDB:GL50803_14696"/>
<dbReference type="EMBL" id="AACB03000004">
    <property type="protein sequence ID" value="KAE8302369.1"/>
    <property type="molecule type" value="Genomic_DNA"/>
</dbReference>
<comment type="caution">
    <text evidence="2">The sequence shown here is derived from an EMBL/GenBank/DDBJ whole genome shotgun (WGS) entry which is preliminary data.</text>
</comment>
<dbReference type="Proteomes" id="UP000001548">
    <property type="component" value="Unassembled WGS sequence"/>
</dbReference>
<evidence type="ECO:0000313" key="2">
    <source>
        <dbReference type="EMBL" id="KAE8302369.1"/>
    </source>
</evidence>
<dbReference type="RefSeq" id="XP_001708715.1">
    <property type="nucleotide sequence ID" value="XM_001708663.1"/>
</dbReference>
<dbReference type="GeneID" id="5701630"/>
<feature type="compositionally biased region" description="Acidic residues" evidence="1">
    <location>
        <begin position="277"/>
        <end position="288"/>
    </location>
</feature>
<feature type="compositionally biased region" description="Basic and acidic residues" evidence="1">
    <location>
        <begin position="224"/>
        <end position="247"/>
    </location>
</feature>
<sequence>MSATTTLFEGDLHFALAPDLEAPESCVYAVQVGDPRLISIIRPRTTNLRSVIDPRSIELTENPIVLEFLTNKEREPYTVRGKQAALTGDMIQAPAFGLETTKQHVLSFVLTDCTTNIRFNVISRPESTLRGLCLSVPNNFLDSLRAQERQESGSLHILSGNAVWLMRLLKASCESDGRRDKPDEDVLTSDRGALSQMLFTSLQTTRNVISTTKSWTQSDNVDNEESKSSSTKKDEESVLSIDESKEASDDDVDDTENRKEQRQQRQREKKRGALQGNDEESDNSDPLDGDGVSASSRQTTRPTYEGYPSRQRL</sequence>
<organism evidence="2 3">
    <name type="scientific">Giardia intestinalis (strain ATCC 50803 / WB clone C6)</name>
    <name type="common">Giardia lamblia</name>
    <dbReference type="NCBI Taxonomy" id="184922"/>
    <lineage>
        <taxon>Eukaryota</taxon>
        <taxon>Metamonada</taxon>
        <taxon>Diplomonadida</taxon>
        <taxon>Hexamitidae</taxon>
        <taxon>Giardiinae</taxon>
        <taxon>Giardia</taxon>
    </lineage>
</organism>
<dbReference type="KEGG" id="gla:GL50803_0014696"/>
<proteinExistence type="predicted"/>
<dbReference type="HOGENOM" id="CLU_889782_0_0_1"/>
<name>A8B8X9_GIAIC</name>
<feature type="compositionally biased region" description="Polar residues" evidence="1">
    <location>
        <begin position="293"/>
        <end position="302"/>
    </location>
</feature>
<gene>
    <name evidence="2" type="ORF">GL50803_0014696</name>
</gene>
<accession>A8B8X9</accession>
<dbReference type="AlphaFoldDB" id="A8B8X9"/>
<evidence type="ECO:0000256" key="1">
    <source>
        <dbReference type="SAM" id="MobiDB-lite"/>
    </source>
</evidence>
<protein>
    <submittedName>
        <fullName evidence="2">Uncharacterized protein</fullName>
    </submittedName>
</protein>
<reference evidence="2 3" key="1">
    <citation type="journal article" date="2007" name="Science">
        <title>Genomic minimalism in the early diverging intestinal parasite Giardia lamblia.</title>
        <authorList>
            <person name="Morrison H.G."/>
            <person name="McArthur A.G."/>
            <person name="Gillin F.D."/>
            <person name="Aley S.B."/>
            <person name="Adam R.D."/>
            <person name="Olsen G.J."/>
            <person name="Best A.A."/>
            <person name="Cande W.Z."/>
            <person name="Chen F."/>
            <person name="Cipriano M.J."/>
            <person name="Davids B.J."/>
            <person name="Dawson S.C."/>
            <person name="Elmendorf H.G."/>
            <person name="Hehl A.B."/>
            <person name="Holder M.E."/>
            <person name="Huse S.M."/>
            <person name="Kim U.U."/>
            <person name="Lasek-Nesselquist E."/>
            <person name="Manning G."/>
            <person name="Nigam A."/>
            <person name="Nixon J.E."/>
            <person name="Palm D."/>
            <person name="Passamaneck N.E."/>
            <person name="Prabhu A."/>
            <person name="Reich C.I."/>
            <person name="Reiner D.S."/>
            <person name="Samuelson J."/>
            <person name="Svard S.G."/>
            <person name="Sogin M.L."/>
        </authorList>
    </citation>
    <scope>NUCLEOTIDE SEQUENCE [LARGE SCALE GENOMIC DNA]</scope>
    <source>
        <strain evidence="2 3">WB C6</strain>
    </source>
</reference>
<dbReference type="OMA" id="KEREPYT"/>
<keyword evidence="3" id="KW-1185">Reference proteome</keyword>
<evidence type="ECO:0000313" key="3">
    <source>
        <dbReference type="Proteomes" id="UP000001548"/>
    </source>
</evidence>
<feature type="region of interest" description="Disordered" evidence="1">
    <location>
        <begin position="213"/>
        <end position="313"/>
    </location>
</feature>